<accession>A0A2R8C0N6</accession>
<reference evidence="1 2" key="1">
    <citation type="submission" date="2018-03" db="EMBL/GenBank/DDBJ databases">
        <authorList>
            <person name="Keele B.F."/>
        </authorList>
    </citation>
    <scope>NUCLEOTIDE SEQUENCE [LARGE SCALE GENOMIC DNA]</scope>
    <source>
        <strain evidence="1 2">CECT 8504</strain>
    </source>
</reference>
<gene>
    <name evidence="1" type="ORF">PAA8504_03819</name>
</gene>
<proteinExistence type="predicted"/>
<evidence type="ECO:0000313" key="1">
    <source>
        <dbReference type="EMBL" id="SPJ25963.1"/>
    </source>
</evidence>
<organism evidence="1 2">
    <name type="scientific">Palleronia abyssalis</name>
    <dbReference type="NCBI Taxonomy" id="1501240"/>
    <lineage>
        <taxon>Bacteria</taxon>
        <taxon>Pseudomonadati</taxon>
        <taxon>Pseudomonadota</taxon>
        <taxon>Alphaproteobacteria</taxon>
        <taxon>Rhodobacterales</taxon>
        <taxon>Roseobacteraceae</taxon>
        <taxon>Palleronia</taxon>
    </lineage>
</organism>
<protein>
    <submittedName>
        <fullName evidence="1">Uncharacterized protein</fullName>
    </submittedName>
</protein>
<evidence type="ECO:0000313" key="2">
    <source>
        <dbReference type="Proteomes" id="UP000244912"/>
    </source>
</evidence>
<dbReference type="AlphaFoldDB" id="A0A2R8C0N6"/>
<keyword evidence="2" id="KW-1185">Reference proteome</keyword>
<sequence>MISLAGCSSAPAPFVSAMFFTAPGQTRLTGILAEEEGFGLPSSVGGGGDRLLPNDTLTPGDNVLMYKDVSRLSLRSHVARTLSSIGGAPAPFEFVTVRDFHTAMDGEGLYKFAVARPLDGTTCVLAIREVTYVGLELAIGATGTTKILRNCVLGSARDALSPILSTTDVFNPFL</sequence>
<name>A0A2R8C0N6_9RHOB</name>
<dbReference type="Proteomes" id="UP000244912">
    <property type="component" value="Unassembled WGS sequence"/>
</dbReference>
<dbReference type="EMBL" id="ONZF01000013">
    <property type="protein sequence ID" value="SPJ25963.1"/>
    <property type="molecule type" value="Genomic_DNA"/>
</dbReference>